<feature type="region of interest" description="Disordered" evidence="1">
    <location>
        <begin position="204"/>
        <end position="336"/>
    </location>
</feature>
<proteinExistence type="predicted"/>
<sequence>MEVLCVIYAPVVVKYHVREVFSVKVKTQFRLNIGREPTLPPWRRAALPEPEPGGAEPGDPSPSINDITSRPDQHGGSSDQPPGTAQQAVGATSESPVRGLSLPPSSLRVGRVALAFILTKKVPCCGNILWFEKYAGVCSRRTSANEERRGQTWFGKRVAYPTRSYPIGKHSASDRRQNAQLDACVFIYINDSLQKLPDKKKIANLRASSGKTRPKMSAFQRTKCARHRRDLSCNAMPSRSSRGTCGPDPPVTTETEAAGVDPETEMRDEAPLTGTSQIQHDSPQYGENSTNITFFLPADVQTLDVPPPKSPDDGPSSEYSSSLTPEKAELNASRSRSLNVLYSMSEFLEKSKSATSISYLKQDE</sequence>
<feature type="region of interest" description="Disordered" evidence="1">
    <location>
        <begin position="40"/>
        <end position="100"/>
    </location>
</feature>
<protein>
    <submittedName>
        <fullName evidence="2">Uncharacterized protein</fullName>
    </submittedName>
</protein>
<feature type="compositionally biased region" description="Polar residues" evidence="1">
    <location>
        <begin position="273"/>
        <end position="293"/>
    </location>
</feature>
<evidence type="ECO:0000313" key="3">
    <source>
        <dbReference type="Proteomes" id="UP000479000"/>
    </source>
</evidence>
<organism evidence="2 3">
    <name type="scientific">Nesidiocoris tenuis</name>
    <dbReference type="NCBI Taxonomy" id="355587"/>
    <lineage>
        <taxon>Eukaryota</taxon>
        <taxon>Metazoa</taxon>
        <taxon>Ecdysozoa</taxon>
        <taxon>Arthropoda</taxon>
        <taxon>Hexapoda</taxon>
        <taxon>Insecta</taxon>
        <taxon>Pterygota</taxon>
        <taxon>Neoptera</taxon>
        <taxon>Paraneoptera</taxon>
        <taxon>Hemiptera</taxon>
        <taxon>Heteroptera</taxon>
        <taxon>Panheteroptera</taxon>
        <taxon>Cimicomorpha</taxon>
        <taxon>Miridae</taxon>
        <taxon>Dicyphina</taxon>
        <taxon>Nesidiocoris</taxon>
    </lineage>
</organism>
<feature type="compositionally biased region" description="Low complexity" evidence="1">
    <location>
        <begin position="45"/>
        <end position="62"/>
    </location>
</feature>
<evidence type="ECO:0000313" key="2">
    <source>
        <dbReference type="EMBL" id="CAA9999985.1"/>
    </source>
</evidence>
<dbReference type="AlphaFoldDB" id="A0A6H5GCQ6"/>
<evidence type="ECO:0000256" key="1">
    <source>
        <dbReference type="SAM" id="MobiDB-lite"/>
    </source>
</evidence>
<reference evidence="2 3" key="1">
    <citation type="submission" date="2020-02" db="EMBL/GenBank/DDBJ databases">
        <authorList>
            <person name="Ferguson B K."/>
        </authorList>
    </citation>
    <scope>NUCLEOTIDE SEQUENCE [LARGE SCALE GENOMIC DNA]</scope>
</reference>
<dbReference type="EMBL" id="CADCXU010009079">
    <property type="protein sequence ID" value="CAA9999985.1"/>
    <property type="molecule type" value="Genomic_DNA"/>
</dbReference>
<accession>A0A6H5GCQ6</accession>
<feature type="compositionally biased region" description="Polar residues" evidence="1">
    <location>
        <begin position="63"/>
        <end position="95"/>
    </location>
</feature>
<keyword evidence="3" id="KW-1185">Reference proteome</keyword>
<dbReference type="Proteomes" id="UP000479000">
    <property type="component" value="Unassembled WGS sequence"/>
</dbReference>
<name>A0A6H5GCQ6_9HEMI</name>
<gene>
    <name evidence="2" type="ORF">NTEN_LOCUS6182</name>
</gene>